<feature type="signal peptide" evidence="1">
    <location>
        <begin position="1"/>
        <end position="24"/>
    </location>
</feature>
<dbReference type="EMBL" id="JACJVP010000005">
    <property type="protein sequence ID" value="MBB6669922.1"/>
    <property type="molecule type" value="Genomic_DNA"/>
</dbReference>
<gene>
    <name evidence="3" type="ORF">H7C19_04380</name>
</gene>
<dbReference type="InterPro" id="IPR012854">
    <property type="entry name" value="Cu_amine_oxidase-like_N"/>
</dbReference>
<keyword evidence="4" id="KW-1185">Reference proteome</keyword>
<dbReference type="RefSeq" id="WP_185141364.1">
    <property type="nucleotide sequence ID" value="NZ_JACJVP010000005.1"/>
</dbReference>
<keyword evidence="1" id="KW-0732">Signal</keyword>
<evidence type="ECO:0000313" key="3">
    <source>
        <dbReference type="EMBL" id="MBB6669922.1"/>
    </source>
</evidence>
<feature type="domain" description="Copper amine oxidase-like N-terminal" evidence="2">
    <location>
        <begin position="43"/>
        <end position="89"/>
    </location>
</feature>
<protein>
    <recommendedName>
        <fullName evidence="2">Copper amine oxidase-like N-terminal domain-containing protein</fullName>
    </recommendedName>
</protein>
<evidence type="ECO:0000256" key="1">
    <source>
        <dbReference type="SAM" id="SignalP"/>
    </source>
</evidence>
<dbReference type="Pfam" id="PF07833">
    <property type="entry name" value="Cu_amine_oxidN1"/>
    <property type="match status" value="1"/>
</dbReference>
<proteinExistence type="predicted"/>
<evidence type="ECO:0000259" key="2">
    <source>
        <dbReference type="Pfam" id="PF07833"/>
    </source>
</evidence>
<organism evidence="3 4">
    <name type="scientific">Cohnella nanjingensis</name>
    <dbReference type="NCBI Taxonomy" id="1387779"/>
    <lineage>
        <taxon>Bacteria</taxon>
        <taxon>Bacillati</taxon>
        <taxon>Bacillota</taxon>
        <taxon>Bacilli</taxon>
        <taxon>Bacillales</taxon>
        <taxon>Paenibacillaceae</taxon>
        <taxon>Cohnella</taxon>
    </lineage>
</organism>
<name>A0A7X0VDF2_9BACL</name>
<reference evidence="3 4" key="1">
    <citation type="submission" date="2020-08" db="EMBL/GenBank/DDBJ databases">
        <title>Cohnella phylogeny.</title>
        <authorList>
            <person name="Dunlap C."/>
        </authorList>
    </citation>
    <scope>NUCLEOTIDE SEQUENCE [LARGE SCALE GENOMIC DNA]</scope>
    <source>
        <strain evidence="3 4">DSM 28246</strain>
    </source>
</reference>
<sequence>MKNKKLVVVLTAVGLLGTSAVVGAADLTQKVSGLLRHDIKVSVNGSTYSSLEPVYIDGKAYLPLRDTANALGYELKWSQQGKQFDLQSKGQGQGEVDEKLLHLSGVVISAKADNDLVSLEVQGKSQNDGVDYMILKADKDTVVVDETGAAKLAKDIKPGTHVTADYGPIVALSFPGQSHAAKIVVGPERLIKEDTVSAIEKTDAGWSVQLGSAEGDAAASSVILNVDANTLVVSPSGEPIKLEDVKKGAKIRAYYGPATTKSIPPQSAAELLVVIPEQAPTQP</sequence>
<evidence type="ECO:0000313" key="4">
    <source>
        <dbReference type="Proteomes" id="UP000547209"/>
    </source>
</evidence>
<dbReference type="Proteomes" id="UP000547209">
    <property type="component" value="Unassembled WGS sequence"/>
</dbReference>
<comment type="caution">
    <text evidence="3">The sequence shown here is derived from an EMBL/GenBank/DDBJ whole genome shotgun (WGS) entry which is preliminary data.</text>
</comment>
<dbReference type="AlphaFoldDB" id="A0A7X0VDF2"/>
<feature type="chain" id="PRO_5031083771" description="Copper amine oxidase-like N-terminal domain-containing protein" evidence="1">
    <location>
        <begin position="25"/>
        <end position="283"/>
    </location>
</feature>
<accession>A0A7X0VDF2</accession>